<sequence>MVVAFRFGVDLHIKKVITIANIQVLVVDDEWNMRNLLRIYLMKEGFNVKEASSGYEALSMIKQHTFDLLILDVMMPGMDGWQACKTIRKTETMPILMLTARSETKDKVHGLGIGADDYLTKPFEPEELLARVFSLLRRSMINQAQKLQETIMVFQHLKIHADAREVHIHEVSIDFTPKEFDLFLHLAKNSQRTFTREELVERLWGYEYMGDARVVDTHIKNIREKLHRARLGYDPIQTVWGVGYKFSAPGGGE</sequence>
<comment type="subcellular location">
    <subcellularLocation>
        <location evidence="1">Cytoplasm</location>
    </subcellularLocation>
</comment>
<feature type="DNA-binding region" description="OmpR/PhoB-type" evidence="8">
    <location>
        <begin position="149"/>
        <end position="248"/>
    </location>
</feature>
<accession>A0A075R4N8</accession>
<feature type="domain" description="Response regulatory" evidence="9">
    <location>
        <begin position="23"/>
        <end position="136"/>
    </location>
</feature>
<dbReference type="KEGG" id="blr:BRLA_c024540"/>
<dbReference type="Gene3D" id="3.40.50.2300">
    <property type="match status" value="1"/>
</dbReference>
<dbReference type="eggNOG" id="COG0745">
    <property type="taxonomic scope" value="Bacteria"/>
</dbReference>
<dbReference type="SUPFAM" id="SSF46894">
    <property type="entry name" value="C-terminal effector domain of the bipartite response regulators"/>
    <property type="match status" value="1"/>
</dbReference>
<keyword evidence="3" id="KW-0902">Two-component regulatory system</keyword>
<dbReference type="STRING" id="1042163.BRLA_c024540"/>
<evidence type="ECO:0000256" key="3">
    <source>
        <dbReference type="ARBA" id="ARBA00023012"/>
    </source>
</evidence>
<gene>
    <name evidence="11" type="primary">srrA_3</name>
    <name evidence="11" type="ORF">BRLA_c024540</name>
</gene>
<organism evidence="11 12">
    <name type="scientific">Brevibacillus laterosporus LMG 15441</name>
    <dbReference type="NCBI Taxonomy" id="1042163"/>
    <lineage>
        <taxon>Bacteria</taxon>
        <taxon>Bacillati</taxon>
        <taxon>Bacillota</taxon>
        <taxon>Bacilli</taxon>
        <taxon>Bacillales</taxon>
        <taxon>Paenibacillaceae</taxon>
        <taxon>Brevibacillus</taxon>
    </lineage>
</organism>
<dbReference type="Gene3D" id="1.10.10.10">
    <property type="entry name" value="Winged helix-like DNA-binding domain superfamily/Winged helix DNA-binding domain"/>
    <property type="match status" value="1"/>
</dbReference>
<dbReference type="CDD" id="cd00383">
    <property type="entry name" value="trans_reg_C"/>
    <property type="match status" value="1"/>
</dbReference>
<evidence type="ECO:0000256" key="5">
    <source>
        <dbReference type="ARBA" id="ARBA00023125"/>
    </source>
</evidence>
<dbReference type="InterPro" id="IPR001789">
    <property type="entry name" value="Sig_transdc_resp-reg_receiver"/>
</dbReference>
<dbReference type="Pfam" id="PF00486">
    <property type="entry name" value="Trans_reg_C"/>
    <property type="match status" value="1"/>
</dbReference>
<name>A0A075R4N8_BRELA</name>
<protein>
    <submittedName>
        <fullName evidence="11">Transcriptional regulatory protein SrrA</fullName>
    </submittedName>
</protein>
<keyword evidence="6" id="KW-0804">Transcription</keyword>
<dbReference type="SUPFAM" id="SSF52172">
    <property type="entry name" value="CheY-like"/>
    <property type="match status" value="1"/>
</dbReference>
<dbReference type="SMART" id="SM00448">
    <property type="entry name" value="REC"/>
    <property type="match status" value="1"/>
</dbReference>
<dbReference type="CDD" id="cd17574">
    <property type="entry name" value="REC_OmpR"/>
    <property type="match status" value="1"/>
</dbReference>
<evidence type="ECO:0000313" key="11">
    <source>
        <dbReference type="EMBL" id="AIG26774.1"/>
    </source>
</evidence>
<dbReference type="InterPro" id="IPR016032">
    <property type="entry name" value="Sig_transdc_resp-reg_C-effctor"/>
</dbReference>
<dbReference type="InterPro" id="IPR039420">
    <property type="entry name" value="WalR-like"/>
</dbReference>
<dbReference type="FunFam" id="1.10.10.10:FF:000018">
    <property type="entry name" value="DNA-binding response regulator ResD"/>
    <property type="match status" value="1"/>
</dbReference>
<keyword evidence="12" id="KW-1185">Reference proteome</keyword>
<reference evidence="11 12" key="1">
    <citation type="journal article" date="2011" name="J. Bacteriol.">
        <title>Genome sequence of Brevibacillus laterosporus LMG 15441, a pathogen of invertebrates.</title>
        <authorList>
            <person name="Djukic M."/>
            <person name="Poehlein A."/>
            <person name="Thurmer A."/>
            <person name="Daniel R."/>
        </authorList>
    </citation>
    <scope>NUCLEOTIDE SEQUENCE [LARGE SCALE GENOMIC DNA]</scope>
    <source>
        <strain evidence="11 12">LMG 15441</strain>
    </source>
</reference>
<dbReference type="GO" id="GO:0000156">
    <property type="term" value="F:phosphorelay response regulator activity"/>
    <property type="evidence" value="ECO:0007669"/>
    <property type="project" value="TreeGrafter"/>
</dbReference>
<dbReference type="Pfam" id="PF00072">
    <property type="entry name" value="Response_reg"/>
    <property type="match status" value="1"/>
</dbReference>
<dbReference type="Proteomes" id="UP000005850">
    <property type="component" value="Chromosome"/>
</dbReference>
<evidence type="ECO:0000256" key="4">
    <source>
        <dbReference type="ARBA" id="ARBA00023015"/>
    </source>
</evidence>
<dbReference type="RefSeq" id="WP_003337709.1">
    <property type="nucleotide sequence ID" value="NZ_CP007806.1"/>
</dbReference>
<dbReference type="AlphaFoldDB" id="A0A075R4N8"/>
<dbReference type="FunFam" id="3.40.50.2300:FF:000001">
    <property type="entry name" value="DNA-binding response regulator PhoB"/>
    <property type="match status" value="1"/>
</dbReference>
<dbReference type="SMART" id="SM00862">
    <property type="entry name" value="Trans_reg_C"/>
    <property type="match status" value="1"/>
</dbReference>
<dbReference type="PROSITE" id="PS50110">
    <property type="entry name" value="RESPONSE_REGULATORY"/>
    <property type="match status" value="1"/>
</dbReference>
<dbReference type="PANTHER" id="PTHR48111">
    <property type="entry name" value="REGULATOR OF RPOS"/>
    <property type="match status" value="1"/>
</dbReference>
<evidence type="ECO:0000256" key="7">
    <source>
        <dbReference type="PROSITE-ProRule" id="PRU00169"/>
    </source>
</evidence>
<dbReference type="InterPro" id="IPR036388">
    <property type="entry name" value="WH-like_DNA-bd_sf"/>
</dbReference>
<dbReference type="PROSITE" id="PS51755">
    <property type="entry name" value="OMPR_PHOB"/>
    <property type="match status" value="1"/>
</dbReference>
<dbReference type="InterPro" id="IPR011006">
    <property type="entry name" value="CheY-like_superfamily"/>
</dbReference>
<proteinExistence type="predicted"/>
<evidence type="ECO:0000256" key="1">
    <source>
        <dbReference type="ARBA" id="ARBA00004496"/>
    </source>
</evidence>
<dbReference type="GO" id="GO:0032993">
    <property type="term" value="C:protein-DNA complex"/>
    <property type="evidence" value="ECO:0007669"/>
    <property type="project" value="TreeGrafter"/>
</dbReference>
<dbReference type="GO" id="GO:0005829">
    <property type="term" value="C:cytosol"/>
    <property type="evidence" value="ECO:0007669"/>
    <property type="project" value="TreeGrafter"/>
</dbReference>
<dbReference type="GO" id="GO:0000976">
    <property type="term" value="F:transcription cis-regulatory region binding"/>
    <property type="evidence" value="ECO:0007669"/>
    <property type="project" value="TreeGrafter"/>
</dbReference>
<keyword evidence="2 7" id="KW-0597">Phosphoprotein</keyword>
<dbReference type="InterPro" id="IPR001867">
    <property type="entry name" value="OmpR/PhoB-type_DNA-bd"/>
</dbReference>
<evidence type="ECO:0000256" key="6">
    <source>
        <dbReference type="ARBA" id="ARBA00023163"/>
    </source>
</evidence>
<evidence type="ECO:0000256" key="2">
    <source>
        <dbReference type="ARBA" id="ARBA00022553"/>
    </source>
</evidence>
<dbReference type="HOGENOM" id="CLU_000445_30_4_9"/>
<dbReference type="GO" id="GO:0006355">
    <property type="term" value="P:regulation of DNA-templated transcription"/>
    <property type="evidence" value="ECO:0007669"/>
    <property type="project" value="InterPro"/>
</dbReference>
<evidence type="ECO:0000259" key="9">
    <source>
        <dbReference type="PROSITE" id="PS50110"/>
    </source>
</evidence>
<evidence type="ECO:0000256" key="8">
    <source>
        <dbReference type="PROSITE-ProRule" id="PRU01091"/>
    </source>
</evidence>
<keyword evidence="5 8" id="KW-0238">DNA-binding</keyword>
<evidence type="ECO:0000313" key="12">
    <source>
        <dbReference type="Proteomes" id="UP000005850"/>
    </source>
</evidence>
<feature type="domain" description="OmpR/PhoB-type" evidence="10">
    <location>
        <begin position="149"/>
        <end position="248"/>
    </location>
</feature>
<feature type="modified residue" description="4-aspartylphosphate" evidence="7">
    <location>
        <position position="72"/>
    </location>
</feature>
<dbReference type="PANTHER" id="PTHR48111:SF21">
    <property type="entry name" value="DNA-BINDING DUAL MASTER TRANSCRIPTIONAL REGULATOR RPAA"/>
    <property type="match status" value="1"/>
</dbReference>
<dbReference type="EMBL" id="CP007806">
    <property type="protein sequence ID" value="AIG26774.1"/>
    <property type="molecule type" value="Genomic_DNA"/>
</dbReference>
<evidence type="ECO:0000259" key="10">
    <source>
        <dbReference type="PROSITE" id="PS51755"/>
    </source>
</evidence>
<keyword evidence="4" id="KW-0805">Transcription regulation</keyword>
<dbReference type="Gene3D" id="6.10.250.690">
    <property type="match status" value="1"/>
</dbReference>